<dbReference type="PROSITE" id="PS51257">
    <property type="entry name" value="PROKAR_LIPOPROTEIN"/>
    <property type="match status" value="1"/>
</dbReference>
<proteinExistence type="predicted"/>
<gene>
    <name evidence="1" type="ORF">McpCs1_08460</name>
</gene>
<comment type="caution">
    <text evidence="1">The sequence shown here is derived from an EMBL/GenBank/DDBJ whole genome shotgun (WGS) entry which is preliminary data.</text>
</comment>
<dbReference type="AlphaFoldDB" id="A0AAE4MFK9"/>
<protein>
    <submittedName>
        <fullName evidence="1">Uncharacterized protein</fullName>
    </submittedName>
</protein>
<sequence>MIYMNRKISYLLLLTGIVCLLFTAGCVQLNDAALLMEFTDHGDIQTKDIASCVVAEAHLLGVNFSESEITSRAAGVAEKYSKSYNKESGWYVIDWNAFHLSIGRAYDLTDEEIRRYIPASTRPNVYGYHNLPVPEGIYNDVLEPEHKVMA</sequence>
<evidence type="ECO:0000313" key="2">
    <source>
        <dbReference type="Proteomes" id="UP001283212"/>
    </source>
</evidence>
<dbReference type="Proteomes" id="UP001283212">
    <property type="component" value="Unassembled WGS sequence"/>
</dbReference>
<dbReference type="EMBL" id="JAWDKB010000003">
    <property type="protein sequence ID" value="MDV0443469.1"/>
    <property type="molecule type" value="Genomic_DNA"/>
</dbReference>
<name>A0AAE4MFK9_9EURY</name>
<evidence type="ECO:0000313" key="1">
    <source>
        <dbReference type="EMBL" id="MDV0443469.1"/>
    </source>
</evidence>
<keyword evidence="2" id="KW-1185">Reference proteome</keyword>
<reference evidence="1 2" key="1">
    <citation type="submission" date="2023-06" db="EMBL/GenBank/DDBJ databases">
        <title>Genome sequence of Methancorpusculaceae sp. Cs1.</title>
        <authorList>
            <person name="Protasov E."/>
            <person name="Platt K."/>
            <person name="Poehlein A."/>
            <person name="Daniel R."/>
            <person name="Brune A."/>
        </authorList>
    </citation>
    <scope>NUCLEOTIDE SEQUENCE [LARGE SCALE GENOMIC DNA]</scope>
    <source>
        <strain evidence="1 2">Cs1</strain>
    </source>
</reference>
<organism evidence="1 2">
    <name type="scientific">Methanorbis rubei</name>
    <dbReference type="NCBI Taxonomy" id="3028300"/>
    <lineage>
        <taxon>Archaea</taxon>
        <taxon>Methanobacteriati</taxon>
        <taxon>Methanobacteriota</taxon>
        <taxon>Stenosarchaea group</taxon>
        <taxon>Methanomicrobia</taxon>
        <taxon>Methanomicrobiales</taxon>
        <taxon>Methanocorpusculaceae</taxon>
        <taxon>Methanorbis</taxon>
    </lineage>
</organism>
<accession>A0AAE4MFK9</accession>